<evidence type="ECO:0000313" key="2">
    <source>
        <dbReference type="Proteomes" id="UP000198638"/>
    </source>
</evidence>
<protein>
    <submittedName>
        <fullName evidence="1">mRNA interferase HigB</fullName>
    </submittedName>
</protein>
<keyword evidence="2" id="KW-1185">Reference proteome</keyword>
<accession>A0A1H4E5B2</accession>
<dbReference type="EMBL" id="FNRQ01000003">
    <property type="protein sequence ID" value="SEA79948.1"/>
    <property type="molecule type" value="Genomic_DNA"/>
</dbReference>
<dbReference type="GO" id="GO:0110001">
    <property type="term" value="C:toxin-antitoxin complex"/>
    <property type="evidence" value="ECO:0007669"/>
    <property type="project" value="InterPro"/>
</dbReference>
<evidence type="ECO:0000313" key="1">
    <source>
        <dbReference type="EMBL" id="SEA79948.1"/>
    </source>
</evidence>
<proteinExistence type="predicted"/>
<dbReference type="RefSeq" id="WP_090533854.1">
    <property type="nucleotide sequence ID" value="NZ_FNRQ01000003.1"/>
</dbReference>
<gene>
    <name evidence="1" type="ORF">SAMN05192564_103135</name>
</gene>
<dbReference type="Proteomes" id="UP000198638">
    <property type="component" value="Unassembled WGS sequence"/>
</dbReference>
<name>A0A1H4E5B2_9BURK</name>
<dbReference type="GO" id="GO:0004519">
    <property type="term" value="F:endonuclease activity"/>
    <property type="evidence" value="ECO:0007669"/>
    <property type="project" value="InterPro"/>
</dbReference>
<dbReference type="OrthoDB" id="9799912at2"/>
<organism evidence="1 2">
    <name type="scientific">Paraburkholderia sartisoli</name>
    <dbReference type="NCBI Taxonomy" id="83784"/>
    <lineage>
        <taxon>Bacteria</taxon>
        <taxon>Pseudomonadati</taxon>
        <taxon>Pseudomonadota</taxon>
        <taxon>Betaproteobacteria</taxon>
        <taxon>Burkholderiales</taxon>
        <taxon>Burkholderiaceae</taxon>
        <taxon>Paraburkholderia</taxon>
    </lineage>
</organism>
<dbReference type="Pfam" id="PF09907">
    <property type="entry name" value="HigB_toxin"/>
    <property type="match status" value="1"/>
</dbReference>
<dbReference type="AlphaFoldDB" id="A0A1H4E5B2"/>
<sequence length="100" mass="11562">MRIFARRTILDFCERHPAAKQQALAWHDETVKATWANPQDIKNRYASASFVGRNRVVFNLKGNDYRLIVAIAYRIGAVYIKFIGTHAEYDKVDAETVEME</sequence>
<dbReference type="STRING" id="83784.SAMN05192564_103135"/>
<dbReference type="InterPro" id="IPR018669">
    <property type="entry name" value="Toxin_HigB"/>
</dbReference>
<reference evidence="2" key="1">
    <citation type="submission" date="2016-10" db="EMBL/GenBank/DDBJ databases">
        <authorList>
            <person name="Varghese N."/>
            <person name="Submissions S."/>
        </authorList>
    </citation>
    <scope>NUCLEOTIDE SEQUENCE [LARGE SCALE GENOMIC DNA]</scope>
    <source>
        <strain evidence="2">LMG 24000</strain>
    </source>
</reference>
<dbReference type="GO" id="GO:0003723">
    <property type="term" value="F:RNA binding"/>
    <property type="evidence" value="ECO:0007669"/>
    <property type="project" value="InterPro"/>
</dbReference>